<dbReference type="InterPro" id="IPR011051">
    <property type="entry name" value="RmlC_Cupin_sf"/>
</dbReference>
<dbReference type="Gene3D" id="2.60.120.10">
    <property type="entry name" value="Jelly Rolls"/>
    <property type="match status" value="1"/>
</dbReference>
<gene>
    <name evidence="2" type="ORF">GCM10023353_06400</name>
</gene>
<keyword evidence="3" id="KW-1185">Reference proteome</keyword>
<name>A0ABP9C724_9ACTN</name>
<sequence length="207" mass="21973">MGVAVPGMTFDALAVPGAWVFTPRQHRDGRGVFLEAFTADALHEATGRRPALEQTNCSVSRAGVLRGIHFSDVPPGQAKYISCVRGAIMDVVVDVRAGSPTFGVVDAVRLDDAERRAVFVSEGLGHGFVALTDDATVMYQCSTGYAPGREHGVHPLSVDVDWGPDPDALVLSAKDSAAPTLSEAAEQGILPRYDAVMEWIALQEARG</sequence>
<comment type="caution">
    <text evidence="2">The sequence shown here is derived from an EMBL/GenBank/DDBJ whole genome shotgun (WGS) entry which is preliminary data.</text>
</comment>
<accession>A0ABP9C724</accession>
<evidence type="ECO:0000313" key="2">
    <source>
        <dbReference type="EMBL" id="GAA4806053.1"/>
    </source>
</evidence>
<dbReference type="Proteomes" id="UP001500839">
    <property type="component" value="Unassembled WGS sequence"/>
</dbReference>
<dbReference type="SUPFAM" id="SSF51182">
    <property type="entry name" value="RmlC-like cupins"/>
    <property type="match status" value="1"/>
</dbReference>
<dbReference type="InterPro" id="IPR000888">
    <property type="entry name" value="RmlC-like"/>
</dbReference>
<dbReference type="PANTHER" id="PTHR21047:SF2">
    <property type="entry name" value="THYMIDINE DIPHOSPHO-4-KETO-RHAMNOSE 3,5-EPIMERASE"/>
    <property type="match status" value="1"/>
</dbReference>
<protein>
    <submittedName>
        <fullName evidence="2">dTDP-4-dehydrorhamnose 3,5-epimerase</fullName>
    </submittedName>
</protein>
<dbReference type="PANTHER" id="PTHR21047">
    <property type="entry name" value="DTDP-6-DEOXY-D-GLUCOSE-3,5 EPIMERASE"/>
    <property type="match status" value="1"/>
</dbReference>
<evidence type="ECO:0000256" key="1">
    <source>
        <dbReference type="ARBA" id="ARBA00010154"/>
    </source>
</evidence>
<proteinExistence type="inferred from homology"/>
<dbReference type="Pfam" id="PF00908">
    <property type="entry name" value="dTDP_sugar_isom"/>
    <property type="match status" value="1"/>
</dbReference>
<evidence type="ECO:0000313" key="3">
    <source>
        <dbReference type="Proteomes" id="UP001500839"/>
    </source>
</evidence>
<organism evidence="2 3">
    <name type="scientific">Tomitella cavernea</name>
    <dbReference type="NCBI Taxonomy" id="1387982"/>
    <lineage>
        <taxon>Bacteria</taxon>
        <taxon>Bacillati</taxon>
        <taxon>Actinomycetota</taxon>
        <taxon>Actinomycetes</taxon>
        <taxon>Mycobacteriales</taxon>
        <taxon>Tomitella</taxon>
    </lineage>
</organism>
<dbReference type="CDD" id="cd00438">
    <property type="entry name" value="cupin_RmlC"/>
    <property type="match status" value="1"/>
</dbReference>
<reference evidence="3" key="1">
    <citation type="journal article" date="2019" name="Int. J. Syst. Evol. Microbiol.">
        <title>The Global Catalogue of Microorganisms (GCM) 10K type strain sequencing project: providing services to taxonomists for standard genome sequencing and annotation.</title>
        <authorList>
            <consortium name="The Broad Institute Genomics Platform"/>
            <consortium name="The Broad Institute Genome Sequencing Center for Infectious Disease"/>
            <person name="Wu L."/>
            <person name="Ma J."/>
        </authorList>
    </citation>
    <scope>NUCLEOTIDE SEQUENCE [LARGE SCALE GENOMIC DNA]</scope>
    <source>
        <strain evidence="3">JCM 18542</strain>
    </source>
</reference>
<dbReference type="InterPro" id="IPR014710">
    <property type="entry name" value="RmlC-like_jellyroll"/>
</dbReference>
<comment type="similarity">
    <text evidence="1">Belongs to the dTDP-4-dehydrorhamnose 3,5-epimerase family.</text>
</comment>
<dbReference type="EMBL" id="BAABKQ010000001">
    <property type="protein sequence ID" value="GAA4806053.1"/>
    <property type="molecule type" value="Genomic_DNA"/>
</dbReference>